<dbReference type="InterPro" id="IPR014043">
    <property type="entry name" value="Acyl_transferase_dom"/>
</dbReference>
<dbReference type="Pfam" id="PF00698">
    <property type="entry name" value="Acyl_transf_1"/>
    <property type="match status" value="1"/>
</dbReference>
<dbReference type="KEGG" id="bgok:Pr1d_43990"/>
<dbReference type="Gene3D" id="3.30.70.250">
    <property type="entry name" value="Malonyl-CoA ACP transacylase, ACP-binding"/>
    <property type="match status" value="1"/>
</dbReference>
<dbReference type="Gene3D" id="3.40.366.10">
    <property type="entry name" value="Malonyl-Coenzyme A Acyl Carrier Protein, domain 2"/>
    <property type="match status" value="1"/>
</dbReference>
<dbReference type="AlphaFoldDB" id="A0A5B9QGL7"/>
<evidence type="ECO:0000313" key="5">
    <source>
        <dbReference type="EMBL" id="QEG37059.1"/>
    </source>
</evidence>
<dbReference type="InterPro" id="IPR052760">
    <property type="entry name" value="Mitochondrial_malonyltrans"/>
</dbReference>
<dbReference type="SUPFAM" id="SSF55048">
    <property type="entry name" value="Probable ACP-binding domain of malonyl-CoA ACP transacylase"/>
    <property type="match status" value="1"/>
</dbReference>
<dbReference type="InterPro" id="IPR001227">
    <property type="entry name" value="Ac_transferase_dom_sf"/>
</dbReference>
<gene>
    <name evidence="5" type="primary">fabD</name>
    <name evidence="5" type="ORF">Pr1d_43990</name>
</gene>
<dbReference type="SMART" id="SM00827">
    <property type="entry name" value="PKS_AT"/>
    <property type="match status" value="1"/>
</dbReference>
<name>A0A5B9QGL7_9BACT</name>
<evidence type="ECO:0000259" key="4">
    <source>
        <dbReference type="SMART" id="SM00827"/>
    </source>
</evidence>
<dbReference type="Proteomes" id="UP000323917">
    <property type="component" value="Chromosome"/>
</dbReference>
<dbReference type="InterPro" id="IPR016035">
    <property type="entry name" value="Acyl_Trfase/lysoPLipase"/>
</dbReference>
<dbReference type="GO" id="GO:0004314">
    <property type="term" value="F:[acyl-carrier-protein] S-malonyltransferase activity"/>
    <property type="evidence" value="ECO:0007669"/>
    <property type="project" value="UniProtKB-EC"/>
</dbReference>
<dbReference type="SUPFAM" id="SSF52151">
    <property type="entry name" value="FabD/lysophospholipase-like"/>
    <property type="match status" value="1"/>
</dbReference>
<dbReference type="EMBL" id="CP042913">
    <property type="protein sequence ID" value="QEG37059.1"/>
    <property type="molecule type" value="Genomic_DNA"/>
</dbReference>
<dbReference type="PANTHER" id="PTHR47170:SF2">
    <property type="entry name" value="MALONYL-COA:ACP TRANSACYLASE (MAT) DOMAIN-CONTAINING PROTEIN"/>
    <property type="match status" value="1"/>
</dbReference>
<dbReference type="InterPro" id="IPR016036">
    <property type="entry name" value="Malonyl_transacylase_ACP-bd"/>
</dbReference>
<keyword evidence="2 5" id="KW-0808">Transferase</keyword>
<keyword evidence="2 5" id="KW-0012">Acyltransferase</keyword>
<protein>
    <recommendedName>
        <fullName evidence="1 2">Malonyl CoA-acyl carrier protein transacylase</fullName>
        <ecNumber evidence="2">2.3.1.39</ecNumber>
    </recommendedName>
</protein>
<sequence length="303" mass="32220">MTKSAFLFPGQGAQSVGMGAALADSLSKARELFDRAADILGYDLLDLCTSGPAEKLNSTVHSQPALFVCSLAALEKLKQDSPDVVESCAATAGLSLGEYTALVFAGAMKFDAALRVVQVRGQAMQDAADAVQSGMVSVLGLERGKVEELVIQAREEDVLQLANFLCPGNIVVSGGKAACERIAPLAETAGAMKVIPLTVAGAFHTPLMQPAVERLKAALADVEIVAPRIPVVSNVDARPHDDPAEIRSLLERQVVEPVLWEDTMQWLIGEFGIESCYEIGPGRVLRGLLKRISRKLPCENIEA</sequence>
<dbReference type="InterPro" id="IPR004410">
    <property type="entry name" value="Malonyl_CoA-ACP_transAc_FabD"/>
</dbReference>
<dbReference type="EC" id="2.3.1.39" evidence="2"/>
<proteinExistence type="inferred from homology"/>
<dbReference type="RefSeq" id="WP_148075338.1">
    <property type="nucleotide sequence ID" value="NZ_CP042913.1"/>
</dbReference>
<evidence type="ECO:0000256" key="2">
    <source>
        <dbReference type="PIRNR" id="PIRNR000446"/>
    </source>
</evidence>
<dbReference type="PIRSF" id="PIRSF000446">
    <property type="entry name" value="Mct"/>
    <property type="match status" value="1"/>
</dbReference>
<reference evidence="5 6" key="1">
    <citation type="submission" date="2019-08" db="EMBL/GenBank/DDBJ databases">
        <title>Deep-cultivation of Planctomycetes and their phenomic and genomic characterization uncovers novel biology.</title>
        <authorList>
            <person name="Wiegand S."/>
            <person name="Jogler M."/>
            <person name="Boedeker C."/>
            <person name="Pinto D."/>
            <person name="Vollmers J."/>
            <person name="Rivas-Marin E."/>
            <person name="Kohn T."/>
            <person name="Peeters S.H."/>
            <person name="Heuer A."/>
            <person name="Rast P."/>
            <person name="Oberbeckmann S."/>
            <person name="Bunk B."/>
            <person name="Jeske O."/>
            <person name="Meyerdierks A."/>
            <person name="Storesund J.E."/>
            <person name="Kallscheuer N."/>
            <person name="Luecker S."/>
            <person name="Lage O.M."/>
            <person name="Pohl T."/>
            <person name="Merkel B.J."/>
            <person name="Hornburger P."/>
            <person name="Mueller R.-W."/>
            <person name="Bruemmer F."/>
            <person name="Labrenz M."/>
            <person name="Spormann A.M."/>
            <person name="Op den Camp H."/>
            <person name="Overmann J."/>
            <person name="Amann R."/>
            <person name="Jetten M.S.M."/>
            <person name="Mascher T."/>
            <person name="Medema M.H."/>
            <person name="Devos D.P."/>
            <person name="Kaster A.-K."/>
            <person name="Ovreas L."/>
            <person name="Rohde M."/>
            <person name="Galperin M.Y."/>
            <person name="Jogler C."/>
        </authorList>
    </citation>
    <scope>NUCLEOTIDE SEQUENCE [LARGE SCALE GENOMIC DNA]</scope>
    <source>
        <strain evidence="5 6">Pr1d</strain>
    </source>
</reference>
<dbReference type="NCBIfam" id="TIGR00128">
    <property type="entry name" value="fabD"/>
    <property type="match status" value="1"/>
</dbReference>
<comment type="catalytic activity">
    <reaction evidence="2">
        <text>holo-[ACP] + malonyl-CoA = malonyl-[ACP] + CoA</text>
        <dbReference type="Rhea" id="RHEA:41792"/>
        <dbReference type="Rhea" id="RHEA-COMP:9623"/>
        <dbReference type="Rhea" id="RHEA-COMP:9685"/>
        <dbReference type="ChEBI" id="CHEBI:57287"/>
        <dbReference type="ChEBI" id="CHEBI:57384"/>
        <dbReference type="ChEBI" id="CHEBI:64479"/>
        <dbReference type="ChEBI" id="CHEBI:78449"/>
        <dbReference type="EC" id="2.3.1.39"/>
    </reaction>
</comment>
<evidence type="ECO:0000256" key="1">
    <source>
        <dbReference type="ARBA" id="ARBA00018953"/>
    </source>
</evidence>
<feature type="active site" evidence="3">
    <location>
        <position position="204"/>
    </location>
</feature>
<comment type="similarity">
    <text evidence="2">Belongs to the fabD family.</text>
</comment>
<dbReference type="OrthoDB" id="9805460at2"/>
<feature type="active site" evidence="3">
    <location>
        <position position="95"/>
    </location>
</feature>
<dbReference type="InterPro" id="IPR024925">
    <property type="entry name" value="Malonyl_CoA-ACP_transAc"/>
</dbReference>
<evidence type="ECO:0000256" key="3">
    <source>
        <dbReference type="PIRSR" id="PIRSR000446-1"/>
    </source>
</evidence>
<feature type="domain" description="Malonyl-CoA:ACP transacylase (MAT)" evidence="4">
    <location>
        <begin position="7"/>
        <end position="300"/>
    </location>
</feature>
<organism evidence="5 6">
    <name type="scientific">Bythopirellula goksoeyrii</name>
    <dbReference type="NCBI Taxonomy" id="1400387"/>
    <lineage>
        <taxon>Bacteria</taxon>
        <taxon>Pseudomonadati</taxon>
        <taxon>Planctomycetota</taxon>
        <taxon>Planctomycetia</taxon>
        <taxon>Pirellulales</taxon>
        <taxon>Lacipirellulaceae</taxon>
        <taxon>Bythopirellula</taxon>
    </lineage>
</organism>
<accession>A0A5B9QGL7</accession>
<dbReference type="PANTHER" id="PTHR47170">
    <property type="entry name" value="MALONYL-COA ACP TRANSACYLASE, ACP-BINDING"/>
    <property type="match status" value="1"/>
</dbReference>
<evidence type="ECO:0000313" key="6">
    <source>
        <dbReference type="Proteomes" id="UP000323917"/>
    </source>
</evidence>
<keyword evidence="6" id="KW-1185">Reference proteome</keyword>